<name>A0ACA9KW12_9GLOM</name>
<gene>
    <name evidence="1" type="ORF">SCALOS_LOCUS2960</name>
</gene>
<comment type="caution">
    <text evidence="1">The sequence shown here is derived from an EMBL/GenBank/DDBJ whole genome shotgun (WGS) entry which is preliminary data.</text>
</comment>
<evidence type="ECO:0000313" key="1">
    <source>
        <dbReference type="EMBL" id="CAG8494228.1"/>
    </source>
</evidence>
<reference evidence="1" key="1">
    <citation type="submission" date="2021-06" db="EMBL/GenBank/DDBJ databases">
        <authorList>
            <person name="Kallberg Y."/>
            <person name="Tangrot J."/>
            <person name="Rosling A."/>
        </authorList>
    </citation>
    <scope>NUCLEOTIDE SEQUENCE</scope>
    <source>
        <strain evidence="1">AU212A</strain>
    </source>
</reference>
<evidence type="ECO:0000313" key="2">
    <source>
        <dbReference type="Proteomes" id="UP000789860"/>
    </source>
</evidence>
<protein>
    <submittedName>
        <fullName evidence="1">5184_t:CDS:1</fullName>
    </submittedName>
</protein>
<proteinExistence type="predicted"/>
<dbReference type="EMBL" id="CAJVPM010002894">
    <property type="protein sequence ID" value="CAG8494228.1"/>
    <property type="molecule type" value="Genomic_DNA"/>
</dbReference>
<keyword evidence="2" id="KW-1185">Reference proteome</keyword>
<dbReference type="Proteomes" id="UP000789860">
    <property type="component" value="Unassembled WGS sequence"/>
</dbReference>
<organism evidence="1 2">
    <name type="scientific">Scutellospora calospora</name>
    <dbReference type="NCBI Taxonomy" id="85575"/>
    <lineage>
        <taxon>Eukaryota</taxon>
        <taxon>Fungi</taxon>
        <taxon>Fungi incertae sedis</taxon>
        <taxon>Mucoromycota</taxon>
        <taxon>Glomeromycotina</taxon>
        <taxon>Glomeromycetes</taxon>
        <taxon>Diversisporales</taxon>
        <taxon>Gigasporaceae</taxon>
        <taxon>Scutellospora</taxon>
    </lineage>
</organism>
<sequence length="340" mass="39916">MSTQNYKRQLLAPGIVVQKLHYRPFAVNWWVFPKAKTVQNKKDSEAIIYSTSSVAINMTYNKFFKAKTHFFSPGVLDIYHRENKIQTYTRKSPDDVWTKLDILKNYNGKNLFRLCDQLVIQAIQTYITALYCKAYWYQFFIRWRQQSTTIIEFSSHLASIYPADFKFINTILGLEFWTCAEDPSSDHTSIFYLYTKNLLNSVPYNLLETELSIIKQDLQNKVNQFWSCFDTSIKMNKCGVNRKQRILLIIANNFKQYEIQEKLKITHAIKRYIRIEYNLDEGEKIQATISDLKRTSVANIEPSQFSPFEISKLTMISINKPTPNITAHSIPKNPWSFPLS</sequence>
<accession>A0ACA9KW12</accession>